<evidence type="ECO:0000313" key="13">
    <source>
        <dbReference type="EMBL" id="MBL4930337.1"/>
    </source>
</evidence>
<reference evidence="13" key="1">
    <citation type="submission" date="2021-01" db="EMBL/GenBank/DDBJ databases">
        <title>Genome public.</title>
        <authorList>
            <person name="Liu C."/>
            <person name="Sun Q."/>
        </authorList>
    </citation>
    <scope>NUCLEOTIDE SEQUENCE</scope>
    <source>
        <strain evidence="13">YIM B02565</strain>
    </source>
</reference>
<dbReference type="CDD" id="cd00082">
    <property type="entry name" value="HisKA"/>
    <property type="match status" value="1"/>
</dbReference>
<dbReference type="Gene3D" id="1.10.287.130">
    <property type="match status" value="1"/>
</dbReference>
<dbReference type="GO" id="GO:0009927">
    <property type="term" value="F:histidine phosphotransfer kinase activity"/>
    <property type="evidence" value="ECO:0007669"/>
    <property type="project" value="TreeGrafter"/>
</dbReference>
<keyword evidence="4" id="KW-1003">Cell membrane</keyword>
<evidence type="ECO:0000256" key="10">
    <source>
        <dbReference type="ARBA" id="ARBA00023012"/>
    </source>
</evidence>
<accession>A0A937FEF6</accession>
<dbReference type="Proteomes" id="UP000623681">
    <property type="component" value="Unassembled WGS sequence"/>
</dbReference>
<keyword evidence="5" id="KW-0597">Phosphoprotein</keyword>
<sequence length="268" mass="30604">MEYENIRKEFFSNISHELRTPINVILSAIQLIEVTNIPGKSQNKFVGKYLDTMKRNCYRLMRTFNNIIEVTKVDTDYYDINFQNIDIVDIVREVTEEVEEYIKDIEVKVIFNSKLKEKIIAADPEKIENIILNILSNAVKFTKSGGGGKIIVNVFEKEESIFISIEDTGIGIPEDKLDMIFEKFTQVNKSLTRNHEGSGMGLALVKSLVDKHNGRITVKSSLGVGSEFIIELPIRNISDEVAVEAINYNTYSNLYEKIKIEFSDIYGI</sequence>
<evidence type="ECO:0000256" key="1">
    <source>
        <dbReference type="ARBA" id="ARBA00000085"/>
    </source>
</evidence>
<keyword evidence="6" id="KW-0808">Transferase</keyword>
<dbReference type="AlphaFoldDB" id="A0A937FEF6"/>
<dbReference type="CDD" id="cd16922">
    <property type="entry name" value="HATPase_EvgS-ArcB-TorS-like"/>
    <property type="match status" value="1"/>
</dbReference>
<dbReference type="PROSITE" id="PS50109">
    <property type="entry name" value="HIS_KIN"/>
    <property type="match status" value="1"/>
</dbReference>
<name>A0A937FEF6_9CLOT</name>
<feature type="domain" description="Histidine kinase" evidence="12">
    <location>
        <begin position="13"/>
        <end position="236"/>
    </location>
</feature>
<keyword evidence="7" id="KW-0547">Nucleotide-binding</keyword>
<keyword evidence="8 13" id="KW-0418">Kinase</keyword>
<evidence type="ECO:0000256" key="4">
    <source>
        <dbReference type="ARBA" id="ARBA00022475"/>
    </source>
</evidence>
<comment type="subcellular location">
    <subcellularLocation>
        <location evidence="2">Cell membrane</location>
    </subcellularLocation>
</comment>
<comment type="catalytic activity">
    <reaction evidence="1">
        <text>ATP + protein L-histidine = ADP + protein N-phospho-L-histidine.</text>
        <dbReference type="EC" id="2.7.13.3"/>
    </reaction>
</comment>
<evidence type="ECO:0000256" key="6">
    <source>
        <dbReference type="ARBA" id="ARBA00022679"/>
    </source>
</evidence>
<evidence type="ECO:0000313" key="14">
    <source>
        <dbReference type="Proteomes" id="UP000623681"/>
    </source>
</evidence>
<dbReference type="GO" id="GO:0005524">
    <property type="term" value="F:ATP binding"/>
    <property type="evidence" value="ECO:0007669"/>
    <property type="project" value="UniProtKB-KW"/>
</dbReference>
<dbReference type="GO" id="GO:0000155">
    <property type="term" value="F:phosphorelay sensor kinase activity"/>
    <property type="evidence" value="ECO:0007669"/>
    <property type="project" value="InterPro"/>
</dbReference>
<organism evidence="13 14">
    <name type="scientific">Clostridium paridis</name>
    <dbReference type="NCBI Taxonomy" id="2803863"/>
    <lineage>
        <taxon>Bacteria</taxon>
        <taxon>Bacillati</taxon>
        <taxon>Bacillota</taxon>
        <taxon>Clostridia</taxon>
        <taxon>Eubacteriales</taxon>
        <taxon>Clostridiaceae</taxon>
        <taxon>Clostridium</taxon>
    </lineage>
</organism>
<comment type="caution">
    <text evidence="13">The sequence shown here is derived from an EMBL/GenBank/DDBJ whole genome shotgun (WGS) entry which is preliminary data.</text>
</comment>
<evidence type="ECO:0000256" key="11">
    <source>
        <dbReference type="ARBA" id="ARBA00023136"/>
    </source>
</evidence>
<dbReference type="SMART" id="SM00388">
    <property type="entry name" value="HisKA"/>
    <property type="match status" value="1"/>
</dbReference>
<dbReference type="InterPro" id="IPR036890">
    <property type="entry name" value="HATPase_C_sf"/>
</dbReference>
<dbReference type="Gene3D" id="3.30.565.10">
    <property type="entry name" value="Histidine kinase-like ATPase, C-terminal domain"/>
    <property type="match status" value="1"/>
</dbReference>
<proteinExistence type="predicted"/>
<dbReference type="FunFam" id="3.30.565.10:FF:000023">
    <property type="entry name" value="PAS domain-containing sensor histidine kinase"/>
    <property type="match status" value="1"/>
</dbReference>
<keyword evidence="11" id="KW-0472">Membrane</keyword>
<gene>
    <name evidence="13" type="ORF">JK634_00735</name>
</gene>
<dbReference type="SUPFAM" id="SSF47384">
    <property type="entry name" value="Homodimeric domain of signal transducing histidine kinase"/>
    <property type="match status" value="1"/>
</dbReference>
<dbReference type="InterPro" id="IPR003661">
    <property type="entry name" value="HisK_dim/P_dom"/>
</dbReference>
<evidence type="ECO:0000256" key="2">
    <source>
        <dbReference type="ARBA" id="ARBA00004236"/>
    </source>
</evidence>
<dbReference type="SUPFAM" id="SSF55874">
    <property type="entry name" value="ATPase domain of HSP90 chaperone/DNA topoisomerase II/histidine kinase"/>
    <property type="match status" value="1"/>
</dbReference>
<dbReference type="InterPro" id="IPR003594">
    <property type="entry name" value="HATPase_dom"/>
</dbReference>
<dbReference type="EC" id="2.7.13.3" evidence="3"/>
<dbReference type="InterPro" id="IPR005467">
    <property type="entry name" value="His_kinase_dom"/>
</dbReference>
<dbReference type="Pfam" id="PF00512">
    <property type="entry name" value="HisKA"/>
    <property type="match status" value="1"/>
</dbReference>
<evidence type="ECO:0000256" key="7">
    <source>
        <dbReference type="ARBA" id="ARBA00022741"/>
    </source>
</evidence>
<dbReference type="InterPro" id="IPR036097">
    <property type="entry name" value="HisK_dim/P_sf"/>
</dbReference>
<keyword evidence="10" id="KW-0902">Two-component regulatory system</keyword>
<dbReference type="SMART" id="SM00387">
    <property type="entry name" value="HATPase_c"/>
    <property type="match status" value="1"/>
</dbReference>
<keyword evidence="14" id="KW-1185">Reference proteome</keyword>
<dbReference type="PRINTS" id="PR00344">
    <property type="entry name" value="BCTRLSENSOR"/>
</dbReference>
<dbReference type="GO" id="GO:0005886">
    <property type="term" value="C:plasma membrane"/>
    <property type="evidence" value="ECO:0007669"/>
    <property type="project" value="UniProtKB-SubCell"/>
</dbReference>
<dbReference type="Pfam" id="PF02518">
    <property type="entry name" value="HATPase_c"/>
    <property type="match status" value="1"/>
</dbReference>
<evidence type="ECO:0000256" key="9">
    <source>
        <dbReference type="ARBA" id="ARBA00022840"/>
    </source>
</evidence>
<protein>
    <recommendedName>
        <fullName evidence="3">histidine kinase</fullName>
        <ecNumber evidence="3">2.7.13.3</ecNumber>
    </recommendedName>
</protein>
<evidence type="ECO:0000256" key="8">
    <source>
        <dbReference type="ARBA" id="ARBA00022777"/>
    </source>
</evidence>
<evidence type="ECO:0000256" key="3">
    <source>
        <dbReference type="ARBA" id="ARBA00012438"/>
    </source>
</evidence>
<dbReference type="InterPro" id="IPR004358">
    <property type="entry name" value="Sig_transdc_His_kin-like_C"/>
</dbReference>
<dbReference type="PANTHER" id="PTHR43047">
    <property type="entry name" value="TWO-COMPONENT HISTIDINE PROTEIN KINASE"/>
    <property type="match status" value="1"/>
</dbReference>
<dbReference type="EMBL" id="JAESWA010000004">
    <property type="protein sequence ID" value="MBL4930337.1"/>
    <property type="molecule type" value="Genomic_DNA"/>
</dbReference>
<evidence type="ECO:0000256" key="5">
    <source>
        <dbReference type="ARBA" id="ARBA00022553"/>
    </source>
</evidence>
<keyword evidence="9" id="KW-0067">ATP-binding</keyword>
<dbReference type="PANTHER" id="PTHR43047:SF72">
    <property type="entry name" value="OSMOSENSING HISTIDINE PROTEIN KINASE SLN1"/>
    <property type="match status" value="1"/>
</dbReference>
<evidence type="ECO:0000259" key="12">
    <source>
        <dbReference type="PROSITE" id="PS50109"/>
    </source>
</evidence>